<dbReference type="RefSeq" id="WP_048625650.1">
    <property type="nucleotide sequence ID" value="NZ_CP035701.1"/>
</dbReference>
<organism evidence="2 3">
    <name type="scientific">Vibrio parahaemolyticus</name>
    <dbReference type="NCBI Taxonomy" id="670"/>
    <lineage>
        <taxon>Bacteria</taxon>
        <taxon>Pseudomonadati</taxon>
        <taxon>Pseudomonadota</taxon>
        <taxon>Gammaproteobacteria</taxon>
        <taxon>Vibrionales</taxon>
        <taxon>Vibrionaceae</taxon>
        <taxon>Vibrio</taxon>
    </lineage>
</organism>
<dbReference type="Proteomes" id="UP000037697">
    <property type="component" value="Unassembled WGS sequence"/>
</dbReference>
<protein>
    <submittedName>
        <fullName evidence="2">Uncharacterized protein</fullName>
    </submittedName>
</protein>
<keyword evidence="1" id="KW-0472">Membrane</keyword>
<dbReference type="AlphaFoldDB" id="A0AAW3IQK0"/>
<comment type="caution">
    <text evidence="2">The sequence shown here is derived from an EMBL/GenBank/DDBJ whole genome shotgun (WGS) entry which is preliminary data.</text>
</comment>
<sequence>MEEYFKIIIPLIAVFLGWLLSQLSGLFAIGREEKQFRSSALPAMLDLYFQKNRIDHVLAFFNGKLGDSMEKLHEIFKKHDADLDSRRKLIDELMSKFESTRQSNLDLPEKNKISLDKSIERSINELSKVDAVSAYKLERIYNEFILLMEIRFPEEELDANYYLDVWSELLGVFRQDLRTLRKLILKVARSISFCDYIKVLMLLRAEEKLLKSVPKESLESILKIKRRVSS</sequence>
<evidence type="ECO:0000313" key="2">
    <source>
        <dbReference type="EMBL" id="KOY26437.1"/>
    </source>
</evidence>
<dbReference type="EMBL" id="LIRS01000111">
    <property type="protein sequence ID" value="KOY26437.1"/>
    <property type="molecule type" value="Genomic_DNA"/>
</dbReference>
<evidence type="ECO:0000256" key="1">
    <source>
        <dbReference type="SAM" id="Phobius"/>
    </source>
</evidence>
<evidence type="ECO:0000313" key="3">
    <source>
        <dbReference type="Proteomes" id="UP000037697"/>
    </source>
</evidence>
<keyword evidence="1" id="KW-0812">Transmembrane</keyword>
<reference evidence="2 3" key="1">
    <citation type="submission" date="2015-07" db="EMBL/GenBank/DDBJ databases">
        <title>Foodborne Vibrio parahaemolyticus Isolates.</title>
        <authorList>
            <person name="Ronholm J."/>
            <person name="Petronella N."/>
            <person name="Kenwell R."/>
            <person name="Banerjee S."/>
        </authorList>
    </citation>
    <scope>NUCLEOTIDE SEQUENCE [LARGE SCALE GENOMIC DNA]</scope>
    <source>
        <strain evidence="2 3">HS-06-05</strain>
    </source>
</reference>
<gene>
    <name evidence="2" type="ORF">ACX05_20140</name>
</gene>
<keyword evidence="1" id="KW-1133">Transmembrane helix</keyword>
<name>A0AAW3IQK0_VIBPH</name>
<feature type="transmembrane region" description="Helical" evidence="1">
    <location>
        <begin position="6"/>
        <end position="29"/>
    </location>
</feature>
<proteinExistence type="predicted"/>
<accession>A0AAW3IQK0</accession>